<feature type="compositionally biased region" description="Polar residues" evidence="1">
    <location>
        <begin position="1"/>
        <end position="12"/>
    </location>
</feature>
<evidence type="ECO:0000256" key="1">
    <source>
        <dbReference type="SAM" id="MobiDB-lite"/>
    </source>
</evidence>
<dbReference type="AlphaFoldDB" id="A0A9Q8Q7U1"/>
<gene>
    <name evidence="2" type="ORF">JDV02_000807</name>
</gene>
<proteinExistence type="predicted"/>
<feature type="region of interest" description="Disordered" evidence="1">
    <location>
        <begin position="1"/>
        <end position="21"/>
    </location>
</feature>
<dbReference type="KEGG" id="ptkz:JDV02_000807"/>
<protein>
    <submittedName>
        <fullName evidence="2">Uncharacterized protein</fullName>
    </submittedName>
</protein>
<reference evidence="2" key="1">
    <citation type="submission" date="2021-11" db="EMBL/GenBank/DDBJ databases">
        <title>Purpureocillium_takamizusanense_genome.</title>
        <authorList>
            <person name="Nguyen N.-H."/>
        </authorList>
    </citation>
    <scope>NUCLEOTIDE SEQUENCE</scope>
    <source>
        <strain evidence="2">PT3</strain>
    </source>
</reference>
<evidence type="ECO:0000313" key="2">
    <source>
        <dbReference type="EMBL" id="UNI14144.1"/>
    </source>
</evidence>
<organism evidence="2 3">
    <name type="scientific">Purpureocillium takamizusanense</name>
    <dbReference type="NCBI Taxonomy" id="2060973"/>
    <lineage>
        <taxon>Eukaryota</taxon>
        <taxon>Fungi</taxon>
        <taxon>Dikarya</taxon>
        <taxon>Ascomycota</taxon>
        <taxon>Pezizomycotina</taxon>
        <taxon>Sordariomycetes</taxon>
        <taxon>Hypocreomycetidae</taxon>
        <taxon>Hypocreales</taxon>
        <taxon>Ophiocordycipitaceae</taxon>
        <taxon>Purpureocillium</taxon>
    </lineage>
</organism>
<dbReference type="EMBL" id="CP086354">
    <property type="protein sequence ID" value="UNI14144.1"/>
    <property type="molecule type" value="Genomic_DNA"/>
</dbReference>
<name>A0A9Q8Q7U1_9HYPO</name>
<dbReference type="RefSeq" id="XP_047837625.1">
    <property type="nucleotide sequence ID" value="XM_047981665.1"/>
</dbReference>
<evidence type="ECO:0000313" key="3">
    <source>
        <dbReference type="Proteomes" id="UP000829364"/>
    </source>
</evidence>
<dbReference type="Proteomes" id="UP000829364">
    <property type="component" value="Chromosome 1"/>
</dbReference>
<accession>A0A9Q8Q7U1</accession>
<sequence length="91" mass="10337">MDQDSNMAQTSAYGGDNWVNLSPYSQSPYDNSPMNEYAGFGFVTHADKSNANIVRRQLFRGSDVYYACVQRLVFNTCSVRFNDANNDYRKA</sequence>
<keyword evidence="3" id="KW-1185">Reference proteome</keyword>
<dbReference type="GeneID" id="72062772"/>